<dbReference type="WBParaSite" id="ASIM_0000600201-mRNA-1">
    <property type="protein sequence ID" value="ASIM_0000600201-mRNA-1"/>
    <property type="gene ID" value="ASIM_0000600201"/>
</dbReference>
<dbReference type="AlphaFoldDB" id="A0A0M3JEF7"/>
<proteinExistence type="predicted"/>
<evidence type="ECO:0000256" key="1">
    <source>
        <dbReference type="SAM" id="MobiDB-lite"/>
    </source>
</evidence>
<organism evidence="2">
    <name type="scientific">Anisakis simplex</name>
    <name type="common">Herring worm</name>
    <dbReference type="NCBI Taxonomy" id="6269"/>
    <lineage>
        <taxon>Eukaryota</taxon>
        <taxon>Metazoa</taxon>
        <taxon>Ecdysozoa</taxon>
        <taxon>Nematoda</taxon>
        <taxon>Chromadorea</taxon>
        <taxon>Rhabditida</taxon>
        <taxon>Spirurina</taxon>
        <taxon>Ascaridomorpha</taxon>
        <taxon>Ascaridoidea</taxon>
        <taxon>Anisakidae</taxon>
        <taxon>Anisakis</taxon>
        <taxon>Anisakis simplex complex</taxon>
    </lineage>
</organism>
<feature type="region of interest" description="Disordered" evidence="1">
    <location>
        <begin position="1"/>
        <end position="23"/>
    </location>
</feature>
<evidence type="ECO:0000313" key="2">
    <source>
        <dbReference type="WBParaSite" id="ASIM_0000600201-mRNA-1"/>
    </source>
</evidence>
<name>A0A0M3JEF7_ANISI</name>
<accession>A0A0M3JEF7</accession>
<protein>
    <submittedName>
        <fullName evidence="2">DUF3340 domain-containing protein</fullName>
    </submittedName>
</protein>
<sequence length="74" mass="8331">LVALSPSPSPSSPTTTPVDQQPLNAVEQRALEHQKRHEWRQARYKSLEADSAAAEEVMLQVQQINSVRFEITSF</sequence>
<reference evidence="2" key="1">
    <citation type="submission" date="2017-02" db="UniProtKB">
        <authorList>
            <consortium name="WormBaseParasite"/>
        </authorList>
    </citation>
    <scope>IDENTIFICATION</scope>
</reference>